<sequence length="96" mass="10655">MMTSRCDTASSGLMNSSCCTISLLKSCKIRLPVCWTGEVTLSDCLNDDFTRLHLPSFGLMTSSCCTDSPMECRSHAVRRLVCWTCDFTLPHANHES</sequence>
<comment type="caution">
    <text evidence="1">The sequence shown here is derived from an EMBL/GenBank/DDBJ whole genome shotgun (WGS) entry which is preliminary data.</text>
</comment>
<proteinExistence type="predicted"/>
<dbReference type="EMBL" id="JAIWYP010000008">
    <property type="protein sequence ID" value="KAH3786090.1"/>
    <property type="molecule type" value="Genomic_DNA"/>
</dbReference>
<reference evidence="1" key="1">
    <citation type="journal article" date="2019" name="bioRxiv">
        <title>The Genome of the Zebra Mussel, Dreissena polymorpha: A Resource for Invasive Species Research.</title>
        <authorList>
            <person name="McCartney M.A."/>
            <person name="Auch B."/>
            <person name="Kono T."/>
            <person name="Mallez S."/>
            <person name="Zhang Y."/>
            <person name="Obille A."/>
            <person name="Becker A."/>
            <person name="Abrahante J.E."/>
            <person name="Garbe J."/>
            <person name="Badalamenti J.P."/>
            <person name="Herman A."/>
            <person name="Mangelson H."/>
            <person name="Liachko I."/>
            <person name="Sullivan S."/>
            <person name="Sone E.D."/>
            <person name="Koren S."/>
            <person name="Silverstein K.A.T."/>
            <person name="Beckman K.B."/>
            <person name="Gohl D.M."/>
        </authorList>
    </citation>
    <scope>NUCLEOTIDE SEQUENCE</scope>
    <source>
        <strain evidence="1">Duluth1</strain>
        <tissue evidence="1">Whole animal</tissue>
    </source>
</reference>
<dbReference type="Proteomes" id="UP000828390">
    <property type="component" value="Unassembled WGS sequence"/>
</dbReference>
<accession>A0A9D4EY27</accession>
<organism evidence="1 2">
    <name type="scientific">Dreissena polymorpha</name>
    <name type="common">Zebra mussel</name>
    <name type="synonym">Mytilus polymorpha</name>
    <dbReference type="NCBI Taxonomy" id="45954"/>
    <lineage>
        <taxon>Eukaryota</taxon>
        <taxon>Metazoa</taxon>
        <taxon>Spiralia</taxon>
        <taxon>Lophotrochozoa</taxon>
        <taxon>Mollusca</taxon>
        <taxon>Bivalvia</taxon>
        <taxon>Autobranchia</taxon>
        <taxon>Heteroconchia</taxon>
        <taxon>Euheterodonta</taxon>
        <taxon>Imparidentia</taxon>
        <taxon>Neoheterodontei</taxon>
        <taxon>Myida</taxon>
        <taxon>Dreissenoidea</taxon>
        <taxon>Dreissenidae</taxon>
        <taxon>Dreissena</taxon>
    </lineage>
</organism>
<reference evidence="1" key="2">
    <citation type="submission" date="2020-11" db="EMBL/GenBank/DDBJ databases">
        <authorList>
            <person name="McCartney M.A."/>
            <person name="Auch B."/>
            <person name="Kono T."/>
            <person name="Mallez S."/>
            <person name="Becker A."/>
            <person name="Gohl D.M."/>
            <person name="Silverstein K.A.T."/>
            <person name="Koren S."/>
            <person name="Bechman K.B."/>
            <person name="Herman A."/>
            <person name="Abrahante J.E."/>
            <person name="Garbe J."/>
        </authorList>
    </citation>
    <scope>NUCLEOTIDE SEQUENCE</scope>
    <source>
        <strain evidence="1">Duluth1</strain>
        <tissue evidence="1">Whole animal</tissue>
    </source>
</reference>
<evidence type="ECO:0000313" key="1">
    <source>
        <dbReference type="EMBL" id="KAH3786090.1"/>
    </source>
</evidence>
<gene>
    <name evidence="1" type="ORF">DPMN_164191</name>
</gene>
<keyword evidence="2" id="KW-1185">Reference proteome</keyword>
<name>A0A9D4EY27_DREPO</name>
<evidence type="ECO:0000313" key="2">
    <source>
        <dbReference type="Proteomes" id="UP000828390"/>
    </source>
</evidence>
<dbReference type="AlphaFoldDB" id="A0A9D4EY27"/>
<protein>
    <submittedName>
        <fullName evidence="1">Uncharacterized protein</fullName>
    </submittedName>
</protein>